<dbReference type="OrthoDB" id="4424523at2759"/>
<comment type="caution">
    <text evidence="1">The sequence shown here is derived from an EMBL/GenBank/DDBJ whole genome shotgun (WGS) entry which is preliminary data.</text>
</comment>
<accession>A0A9W9D7W1</accession>
<organism evidence="1 2">
    <name type="scientific">Didymella pomorum</name>
    <dbReference type="NCBI Taxonomy" id="749634"/>
    <lineage>
        <taxon>Eukaryota</taxon>
        <taxon>Fungi</taxon>
        <taxon>Dikarya</taxon>
        <taxon>Ascomycota</taxon>
        <taxon>Pezizomycotina</taxon>
        <taxon>Dothideomycetes</taxon>
        <taxon>Pleosporomycetidae</taxon>
        <taxon>Pleosporales</taxon>
        <taxon>Pleosporineae</taxon>
        <taxon>Didymellaceae</taxon>
        <taxon>Didymella</taxon>
    </lineage>
</organism>
<gene>
    <name evidence="1" type="ORF">N0V91_004880</name>
</gene>
<sequence>MGDIDRIRKILTEDPNMKFGFVVFRCVYGNDKAWAKFMWHLNERVRRALKEEGAEEFLSVSIGACRSIHGFVMPMKGMYGGKQPLLFQRWMRETDEEDYWTGTSRFMVCVMVDRHDLKSVLKGPPPHKYDTFTEQHVTLVSANRKEGYTLVCLSSLVPRVYSLLDGCGWENFAEEDDVARP</sequence>
<protein>
    <submittedName>
        <fullName evidence="1">Uncharacterized protein</fullName>
    </submittedName>
</protein>
<name>A0A9W9D7W1_9PLEO</name>
<evidence type="ECO:0000313" key="2">
    <source>
        <dbReference type="Proteomes" id="UP001140510"/>
    </source>
</evidence>
<dbReference type="EMBL" id="JAPEVA010000030">
    <property type="protein sequence ID" value="KAJ4405996.1"/>
    <property type="molecule type" value="Genomic_DNA"/>
</dbReference>
<proteinExistence type="predicted"/>
<evidence type="ECO:0000313" key="1">
    <source>
        <dbReference type="EMBL" id="KAJ4405996.1"/>
    </source>
</evidence>
<keyword evidence="2" id="KW-1185">Reference proteome</keyword>
<reference evidence="1" key="1">
    <citation type="submission" date="2022-10" db="EMBL/GenBank/DDBJ databases">
        <title>Tapping the CABI collections for fungal endophytes: first genome assemblies for Collariella, Neodidymelliopsis, Ascochyta clinopodiicola, Didymella pomorum, Didymosphaeria variabile, Neocosmospora piperis and Neocucurbitaria cava.</title>
        <authorList>
            <person name="Hill R."/>
        </authorList>
    </citation>
    <scope>NUCLEOTIDE SEQUENCE</scope>
    <source>
        <strain evidence="1">IMI 355091</strain>
    </source>
</reference>
<dbReference type="AlphaFoldDB" id="A0A9W9D7W1"/>
<dbReference type="Proteomes" id="UP001140510">
    <property type="component" value="Unassembled WGS sequence"/>
</dbReference>